<feature type="transmembrane region" description="Helical" evidence="1">
    <location>
        <begin position="112"/>
        <end position="132"/>
    </location>
</feature>
<keyword evidence="1" id="KW-1133">Transmembrane helix</keyword>
<accession>A0A1Y5FAF9</accession>
<evidence type="ECO:0008006" key="4">
    <source>
        <dbReference type="Google" id="ProtNLM"/>
    </source>
</evidence>
<feature type="transmembrane region" description="Helical" evidence="1">
    <location>
        <begin position="168"/>
        <end position="192"/>
    </location>
</feature>
<keyword evidence="1" id="KW-0812">Transmembrane</keyword>
<evidence type="ECO:0000313" key="2">
    <source>
        <dbReference type="EMBL" id="OUR98488.1"/>
    </source>
</evidence>
<dbReference type="AlphaFoldDB" id="A0A1Y5FAF9"/>
<proteinExistence type="predicted"/>
<gene>
    <name evidence="2" type="ORF">A9Q84_03500</name>
</gene>
<feature type="transmembrane region" description="Helical" evidence="1">
    <location>
        <begin position="65"/>
        <end position="85"/>
    </location>
</feature>
<feature type="transmembrane region" description="Helical" evidence="1">
    <location>
        <begin position="204"/>
        <end position="225"/>
    </location>
</feature>
<dbReference type="Proteomes" id="UP000196531">
    <property type="component" value="Unassembled WGS sequence"/>
</dbReference>
<keyword evidence="1" id="KW-0472">Membrane</keyword>
<evidence type="ECO:0000256" key="1">
    <source>
        <dbReference type="SAM" id="Phobius"/>
    </source>
</evidence>
<protein>
    <recommendedName>
        <fullName evidence="4">Yip1 domain-containing protein</fullName>
    </recommendedName>
</protein>
<organism evidence="2 3">
    <name type="scientific">Halobacteriovorax marinus</name>
    <dbReference type="NCBI Taxonomy" id="97084"/>
    <lineage>
        <taxon>Bacteria</taxon>
        <taxon>Pseudomonadati</taxon>
        <taxon>Bdellovibrionota</taxon>
        <taxon>Bacteriovoracia</taxon>
        <taxon>Bacteriovoracales</taxon>
        <taxon>Halobacteriovoraceae</taxon>
        <taxon>Halobacteriovorax</taxon>
    </lineage>
</organism>
<dbReference type="EMBL" id="MAAO01000004">
    <property type="protein sequence ID" value="OUR98488.1"/>
    <property type="molecule type" value="Genomic_DNA"/>
</dbReference>
<sequence length="232" mass="26425">MTSIVTDYILTFLHPFKTHEFLRESRENLKDKFKDTPLVIASEDQVIDESTSDVSGLNFVEVLSISWIMAIVNGVYSIGFIYFGYMTSDVLSESESLSFLISSTFQFETQKILISWSILQVVLFPVTLWFYAKVWMVIIKFFGNLFEFDGDVEEVTVQIVNHSMVTSLFLIVPIFGEMVRHFSSIVYLFAGLRKNMELSTLQSLIVVASPLFIFVLLIILGAVYISSLIAML</sequence>
<name>A0A1Y5FAF9_9BACT</name>
<comment type="caution">
    <text evidence="2">The sequence shown here is derived from an EMBL/GenBank/DDBJ whole genome shotgun (WGS) entry which is preliminary data.</text>
</comment>
<reference evidence="3" key="1">
    <citation type="journal article" date="2017" name="Proc. Natl. Acad. Sci. U.S.A.">
        <title>Simulation of Deepwater Horizon oil plume reveals substrate specialization within a complex community of hydrocarbon-degraders.</title>
        <authorList>
            <person name="Hu P."/>
            <person name="Dubinsky E.A."/>
            <person name="Probst A.J."/>
            <person name="Wang J."/>
            <person name="Sieber C.M.K."/>
            <person name="Tom L.M."/>
            <person name="Gardinali P."/>
            <person name="Banfield J.F."/>
            <person name="Atlas R.M."/>
            <person name="Andersen G.L."/>
        </authorList>
    </citation>
    <scope>NUCLEOTIDE SEQUENCE [LARGE SCALE GENOMIC DNA]</scope>
</reference>
<evidence type="ECO:0000313" key="3">
    <source>
        <dbReference type="Proteomes" id="UP000196531"/>
    </source>
</evidence>